<comment type="similarity">
    <text evidence="1 7">Belongs to the DNA photolyase class-1 family.</text>
</comment>
<evidence type="ECO:0000259" key="9">
    <source>
        <dbReference type="PROSITE" id="PS51645"/>
    </source>
</evidence>
<dbReference type="AlphaFoldDB" id="A0A8S8ZWB4"/>
<dbReference type="PROSITE" id="PS51645">
    <property type="entry name" value="PHR_CRY_ALPHA_BETA"/>
    <property type="match status" value="1"/>
</dbReference>
<dbReference type="VEuPathDB" id="FungiDB:SMAC_01275"/>
<feature type="binding site" evidence="5">
    <location>
        <position position="287"/>
    </location>
    <ligand>
        <name>FAD</name>
        <dbReference type="ChEBI" id="CHEBI:57692"/>
    </ligand>
</feature>
<feature type="region of interest" description="Disordered" evidence="8">
    <location>
        <begin position="704"/>
        <end position="748"/>
    </location>
</feature>
<reference evidence="10 11" key="1">
    <citation type="submission" date="2017-07" db="EMBL/GenBank/DDBJ databases">
        <title>Genome sequence of the Sordaria macrospora wild type strain R19027.</title>
        <authorList>
            <person name="Nowrousian M."/>
            <person name="Teichert I."/>
            <person name="Kueck U."/>
        </authorList>
    </citation>
    <scope>NUCLEOTIDE SEQUENCE [LARGE SCALE GENOMIC DNA]</scope>
    <source>
        <strain evidence="10 11">R19027</strain>
        <tissue evidence="10">Mycelium</tissue>
    </source>
</reference>
<feature type="compositionally biased region" description="Gly residues" evidence="8">
    <location>
        <begin position="704"/>
        <end position="718"/>
    </location>
</feature>
<dbReference type="Gene3D" id="3.40.50.620">
    <property type="entry name" value="HUPs"/>
    <property type="match status" value="1"/>
</dbReference>
<evidence type="ECO:0000313" key="10">
    <source>
        <dbReference type="EMBL" id="KAA8633759.1"/>
    </source>
</evidence>
<dbReference type="Pfam" id="PF00875">
    <property type="entry name" value="DNA_photolyase"/>
    <property type="match status" value="1"/>
</dbReference>
<evidence type="ECO:0000313" key="11">
    <source>
        <dbReference type="Proteomes" id="UP000433876"/>
    </source>
</evidence>
<feature type="site" description="Electron transfer via tryptophanyl radical" evidence="6">
    <location>
        <position position="484"/>
    </location>
</feature>
<dbReference type="GO" id="GO:0071949">
    <property type="term" value="F:FAD binding"/>
    <property type="evidence" value="ECO:0007669"/>
    <property type="project" value="TreeGrafter"/>
</dbReference>
<evidence type="ECO:0000256" key="4">
    <source>
        <dbReference type="ARBA" id="ARBA00022991"/>
    </source>
</evidence>
<name>A0A8S8ZWB4_SORMA</name>
<evidence type="ECO:0000256" key="5">
    <source>
        <dbReference type="PIRSR" id="PIRSR602081-1"/>
    </source>
</evidence>
<dbReference type="Pfam" id="PF03441">
    <property type="entry name" value="FAD_binding_7"/>
    <property type="match status" value="1"/>
</dbReference>
<feature type="compositionally biased region" description="Polar residues" evidence="8">
    <location>
        <begin position="738"/>
        <end position="748"/>
    </location>
</feature>
<evidence type="ECO:0000256" key="6">
    <source>
        <dbReference type="PIRSR" id="PIRSR602081-2"/>
    </source>
</evidence>
<dbReference type="SUPFAM" id="SSF52425">
    <property type="entry name" value="Cryptochrome/photolyase, N-terminal domain"/>
    <property type="match status" value="1"/>
</dbReference>
<dbReference type="PANTHER" id="PTHR11455">
    <property type="entry name" value="CRYPTOCHROME"/>
    <property type="match status" value="1"/>
</dbReference>
<dbReference type="GO" id="GO:0003684">
    <property type="term" value="F:damaged DNA binding"/>
    <property type="evidence" value="ECO:0007669"/>
    <property type="project" value="TreeGrafter"/>
</dbReference>
<gene>
    <name evidence="10" type="ORF">SMACR_01274</name>
</gene>
<dbReference type="Proteomes" id="UP000433876">
    <property type="component" value="Unassembled WGS sequence"/>
</dbReference>
<organism evidence="10 11">
    <name type="scientific">Sordaria macrospora</name>
    <dbReference type="NCBI Taxonomy" id="5147"/>
    <lineage>
        <taxon>Eukaryota</taxon>
        <taxon>Fungi</taxon>
        <taxon>Dikarya</taxon>
        <taxon>Ascomycota</taxon>
        <taxon>Pezizomycotina</taxon>
        <taxon>Sordariomycetes</taxon>
        <taxon>Sordariomycetidae</taxon>
        <taxon>Sordariales</taxon>
        <taxon>Sordariaceae</taxon>
        <taxon>Sordaria</taxon>
    </lineage>
</organism>
<feature type="region of interest" description="Disordered" evidence="8">
    <location>
        <begin position="563"/>
        <end position="685"/>
    </location>
</feature>
<feature type="site" description="Electron transfer via tryptophanyl radical" evidence="6">
    <location>
        <position position="461"/>
    </location>
</feature>
<dbReference type="EMBL" id="NMPR01000032">
    <property type="protein sequence ID" value="KAA8633759.1"/>
    <property type="molecule type" value="Genomic_DNA"/>
</dbReference>
<protein>
    <recommendedName>
        <fullName evidence="7">Cryptochrome DASH</fullName>
    </recommendedName>
</protein>
<comment type="caution">
    <text evidence="10">The sequence shown here is derived from an EMBL/GenBank/DDBJ whole genome shotgun (WGS) entry which is preliminary data.</text>
</comment>
<dbReference type="InterPro" id="IPR005101">
    <property type="entry name" value="Cryptochr/Photolyase_FAD-bd"/>
</dbReference>
<evidence type="ECO:0000256" key="8">
    <source>
        <dbReference type="SAM" id="MobiDB-lite"/>
    </source>
</evidence>
<dbReference type="InterPro" id="IPR002081">
    <property type="entry name" value="Cryptochrome/DNA_photolyase_1"/>
</dbReference>
<dbReference type="Gene3D" id="1.10.579.10">
    <property type="entry name" value="DNA Cyclobutane Dipyrimidine Photolyase, subunit A, domain 3"/>
    <property type="match status" value="1"/>
</dbReference>
<dbReference type="Gene3D" id="1.25.40.80">
    <property type="match status" value="1"/>
</dbReference>
<dbReference type="SUPFAM" id="SSF48173">
    <property type="entry name" value="Cryptochrome/photolyase FAD-binding domain"/>
    <property type="match status" value="1"/>
</dbReference>
<feature type="compositionally biased region" description="Polar residues" evidence="8">
    <location>
        <begin position="614"/>
        <end position="633"/>
    </location>
</feature>
<evidence type="ECO:0000256" key="2">
    <source>
        <dbReference type="ARBA" id="ARBA00022630"/>
    </source>
</evidence>
<keyword evidence="3 5" id="KW-0274">FAD</keyword>
<feature type="compositionally biased region" description="Low complexity" evidence="8">
    <location>
        <begin position="634"/>
        <end position="647"/>
    </location>
</feature>
<feature type="compositionally biased region" description="Basic residues" evidence="8">
    <location>
        <begin position="648"/>
        <end position="667"/>
    </location>
</feature>
<feature type="compositionally biased region" description="Basic residues" evidence="8">
    <location>
        <begin position="571"/>
        <end position="584"/>
    </location>
</feature>
<dbReference type="NCBIfam" id="TIGR02765">
    <property type="entry name" value="crypto_DASH"/>
    <property type="match status" value="1"/>
</dbReference>
<feature type="domain" description="Photolyase/cryptochrome alpha/beta" evidence="9">
    <location>
        <begin position="5"/>
        <end position="166"/>
    </location>
</feature>
<evidence type="ECO:0000256" key="3">
    <source>
        <dbReference type="ARBA" id="ARBA00022827"/>
    </source>
</evidence>
<dbReference type="PRINTS" id="PR00147">
    <property type="entry name" value="DNAPHOTLYASE"/>
</dbReference>
<dbReference type="InterPro" id="IPR014729">
    <property type="entry name" value="Rossmann-like_a/b/a_fold"/>
</dbReference>
<comment type="cofactor">
    <cofactor evidence="5 7">
        <name>FAD</name>
        <dbReference type="ChEBI" id="CHEBI:57692"/>
    </cofactor>
    <text evidence="5 7">Binds 1 FAD per subunit.</text>
</comment>
<evidence type="ECO:0000256" key="1">
    <source>
        <dbReference type="ARBA" id="ARBA00005862"/>
    </source>
</evidence>
<dbReference type="InterPro" id="IPR014133">
    <property type="entry name" value="Cry_DASH"/>
</dbReference>
<comment type="cofactor">
    <cofactor evidence="7">
        <name>(6R)-5,10-methylene-5,6,7,8-tetrahydrofolate</name>
        <dbReference type="ChEBI" id="CHEBI:15636"/>
    </cofactor>
    <text evidence="7">Binds 1 5,10-methenyltetrahydrofolate (MTHF) per subunit.</text>
</comment>
<dbReference type="GO" id="GO:0003904">
    <property type="term" value="F:deoxyribodipyrimidine photo-lyase activity"/>
    <property type="evidence" value="ECO:0007669"/>
    <property type="project" value="TreeGrafter"/>
</dbReference>
<feature type="binding site" evidence="5">
    <location>
        <begin position="474"/>
        <end position="476"/>
    </location>
    <ligand>
        <name>FAD</name>
        <dbReference type="ChEBI" id="CHEBI:57692"/>
    </ligand>
</feature>
<proteinExistence type="inferred from homology"/>
<dbReference type="InterPro" id="IPR036134">
    <property type="entry name" value="Crypto/Photolyase_FAD-like_sf"/>
</dbReference>
<feature type="compositionally biased region" description="Gly residues" evidence="8">
    <location>
        <begin position="600"/>
        <end position="612"/>
    </location>
</feature>
<dbReference type="PANTHER" id="PTHR11455:SF22">
    <property type="entry name" value="CRYPTOCHROME DASH"/>
    <property type="match status" value="1"/>
</dbReference>
<dbReference type="InterPro" id="IPR006050">
    <property type="entry name" value="DNA_photolyase_N"/>
</dbReference>
<comment type="function">
    <text evidence="7">May have a photoreceptor function.</text>
</comment>
<dbReference type="GO" id="GO:0000719">
    <property type="term" value="P:photoreactive repair"/>
    <property type="evidence" value="ECO:0007669"/>
    <property type="project" value="TreeGrafter"/>
</dbReference>
<keyword evidence="2 5" id="KW-0285">Flavoprotein</keyword>
<evidence type="ECO:0000256" key="7">
    <source>
        <dbReference type="RuleBase" id="RU367151"/>
    </source>
</evidence>
<feature type="binding site" evidence="5">
    <location>
        <begin position="300"/>
        <end position="304"/>
    </location>
    <ligand>
        <name>FAD</name>
        <dbReference type="ChEBI" id="CHEBI:57692"/>
    </ligand>
</feature>
<dbReference type="VEuPathDB" id="FungiDB:SMAC_01274"/>
<feature type="site" description="Electron transfer via tryptophanyl radical" evidence="6">
    <location>
        <position position="392"/>
    </location>
</feature>
<dbReference type="InterPro" id="IPR036155">
    <property type="entry name" value="Crypto/Photolyase_N_sf"/>
</dbReference>
<sequence length="748" mass="81902">MTQSKVVIYVLRRDLRLSDNPIFHHLANPDSNHGFSHLIPVYVFPAPQIDLSGFLPEGGEIPRPAPKSAVGGYARCGPYRAKFLAESVWDLKTSLQSNGSDLLVRVGTYTGAVKSLVDGLKAKECPVGAVWMTSHEGSEEKNDEKAVASFCANSGIDFKLWDDEKYFIHDRDTGVTDLNDLPDVFTTYRKQVEPLREKARKAMPVPAKGALPAYPDTDMIPSQQSPFSIPDTCEKLVDVVVRPVKNFLKNLPDFPKKAESSHPFRGGETSAHKRIDDLIMSGGMKRYKDTRNGLLGPEFSTKLSAYLAQGCVTARQIHHALVAYEDGSDTRYQGADGFGEGDNQGTETVRIELLWRDYMRLCHQKYGDKLFRIEGFNGKHTDYEGEDKKHGWKTANTSIALPGQDPTPEKVADILARFNAGTTGMGLIDASQRELLHTGYTSNRARQNVASFLAKHMEIDWRYGAEWYEMLLVDYDVSSNWANWQYVAGVGNDPRGAARIFNPVKQAFDYDKDGVYVRAWVPEVASFENLENVFQAWTASKEDLKTAGLEDNIMVTDPVKPIKFNLDHKPSKVKKRPFFRKRGPKNRDGQASAESPGSSEGFGDGSPDGSGGSNAATESNGAATGTSDQAQQTSQGSSRSQSSSNHGGRSHSHHHNNNHHHNNHYSHRGGNDYFRGRGGRGGGGGGYSSSQGYYNLGGNVGGGYRGGGRGRGGGGGFRGRYAPPNGGPGGHHHHHSEQQVPSQVQADA</sequence>
<accession>A0A8S8ZWB4</accession>
<keyword evidence="4 7" id="KW-0157">Chromophore</keyword>